<feature type="region of interest" description="Disordered" evidence="1">
    <location>
        <begin position="1"/>
        <end position="74"/>
    </location>
</feature>
<reference evidence="2" key="4">
    <citation type="journal article" date="2001" name="Nature">
        <title>Functional annotation of a full-length mouse cDNA collection.</title>
        <authorList>
            <consortium name="The RIKEN Genome Exploration Research Group Phase II Team and the FANTOM Consortium"/>
        </authorList>
    </citation>
    <scope>NUCLEOTIDE SEQUENCE</scope>
    <source>
        <strain evidence="2">C57BL/6J</strain>
        <tissue evidence="2">Embryonic body between diaphragm region and neck</tissue>
    </source>
</reference>
<dbReference type="AGR" id="MGI:2145374"/>
<dbReference type="AlphaFoldDB" id="Q3TRV5"/>
<reference evidence="2" key="3">
    <citation type="journal article" date="2000" name="Genome Res.">
        <title>RIKEN integrated sequence analysis (RISA) system--384-format sequencing pipeline with 384 multicapillary sequencer.</title>
        <authorList>
            <person name="Shibata K."/>
            <person name="Itoh M."/>
            <person name="Aizawa K."/>
            <person name="Nagaoka S."/>
            <person name="Sasaki N."/>
            <person name="Carninci P."/>
            <person name="Konno H."/>
            <person name="Akiyama J."/>
            <person name="Nishi K."/>
            <person name="Kitsunai T."/>
            <person name="Tashiro H."/>
            <person name="Itoh M."/>
            <person name="Sumi N."/>
            <person name="Ishii Y."/>
            <person name="Nakamura S."/>
            <person name="Hazama M."/>
            <person name="Nishine T."/>
            <person name="Harada A."/>
            <person name="Yamamoto R."/>
            <person name="Matsumoto H."/>
            <person name="Sakaguchi S."/>
            <person name="Ikegami T."/>
            <person name="Kashiwagi K."/>
            <person name="Fujiwake S."/>
            <person name="Inoue K."/>
            <person name="Togawa Y."/>
            <person name="Izawa M."/>
            <person name="Ohara E."/>
            <person name="Watahiki M."/>
            <person name="Yoneda Y."/>
            <person name="Ishikawa T."/>
            <person name="Ozawa K."/>
            <person name="Tanaka T."/>
            <person name="Matsuura S."/>
            <person name="Kawai J."/>
            <person name="Okazaki Y."/>
            <person name="Muramatsu M."/>
            <person name="Inoue Y."/>
            <person name="Kira A."/>
            <person name="Hayashizaki Y."/>
        </authorList>
    </citation>
    <scope>NUCLEOTIDE SEQUENCE</scope>
    <source>
        <strain evidence="2">C57BL/6J</strain>
        <tissue evidence="2">Embryonic body between diaphragm region and neck</tissue>
    </source>
</reference>
<reference evidence="2" key="1">
    <citation type="journal article" date="1999" name="Methods Enzymol.">
        <title>High-efficiency full-length cDNA cloning.</title>
        <authorList>
            <person name="Carninci P."/>
            <person name="Hayashizaki Y."/>
        </authorList>
    </citation>
    <scope>NUCLEOTIDE SEQUENCE</scope>
    <source>
        <strain evidence="2">C57BL/6J</strain>
        <tissue evidence="2">Embryonic body between diaphragm region and neck</tissue>
    </source>
</reference>
<feature type="compositionally biased region" description="Low complexity" evidence="1">
    <location>
        <begin position="43"/>
        <end position="53"/>
    </location>
</feature>
<evidence type="ECO:0000313" key="2">
    <source>
        <dbReference type="EMBL" id="BAE36921.1"/>
    </source>
</evidence>
<reference evidence="2" key="8">
    <citation type="journal article" date="2005" name="Science">
        <title>Antisense Transcription in the Mammalian Transcriptome.</title>
        <authorList>
            <consortium name="RIKEN Genome Exploration Research Group and Genome Science Group (Genome Network Project Core Group) and the FANTOM Consortium"/>
        </authorList>
    </citation>
    <scope>NUCLEOTIDE SEQUENCE</scope>
    <source>
        <strain evidence="2">C57BL/6J</strain>
        <tissue evidence="2">Embryonic body between diaphragm region and neck</tissue>
    </source>
</reference>
<dbReference type="MGI" id="MGI:2145374">
    <property type="gene designation" value="Dhx29"/>
</dbReference>
<feature type="compositionally biased region" description="Low complexity" evidence="1">
    <location>
        <begin position="11"/>
        <end position="36"/>
    </location>
</feature>
<sequence length="177" mass="18677">MGGKNKKHKAPGAAAMRAAVSASRARSAEAGAVGEAQSKKPVARPAPAVPTGAREPRVKQGPKIYSFNSANDSGGSANLDKSILKVVINNKLEQRIIGVINEHKKQNSDRGAISGRLSAKKLQVFLTATFHPGAGSLRPVLQYPLYWAIVPTVRWWALDLGSCAFIGDNLEAAVNVG</sequence>
<evidence type="ECO:0000256" key="1">
    <source>
        <dbReference type="SAM" id="MobiDB-lite"/>
    </source>
</evidence>
<reference evidence="2" key="5">
    <citation type="journal article" date="2002" name="Nature">
        <title>Analysis of the mouse transcriptome based on functional annotation of 60,770 full-length cDNAs.</title>
        <authorList>
            <consortium name="The FANTOM Consortium and the RIKEN Genome Exploration Research Group Phase I and II Team"/>
        </authorList>
    </citation>
    <scope>NUCLEOTIDE SEQUENCE</scope>
    <source>
        <strain evidence="2">C57BL/6J</strain>
        <tissue evidence="2">Embryonic body between diaphragm region and neck</tissue>
    </source>
</reference>
<dbReference type="UCSC" id="uc007rwv.1">
    <property type="organism name" value="mouse"/>
</dbReference>
<feature type="compositionally biased region" description="Basic residues" evidence="1">
    <location>
        <begin position="1"/>
        <end position="10"/>
    </location>
</feature>
<reference evidence="2" key="7">
    <citation type="journal article" date="2005" name="Science">
        <title>The Transcriptional Landscape of the Mammalian Genome.</title>
        <authorList>
            <consortium name="The FANTOM Consortium"/>
            <consortium name="Riken Genome Exploration Research Group and Genome Science Group (Genome Network Project Core Group)"/>
        </authorList>
    </citation>
    <scope>NUCLEOTIDE SEQUENCE</scope>
    <source>
        <strain evidence="2">C57BL/6J</strain>
        <tissue evidence="2">Embryonic body between diaphragm region and neck</tissue>
    </source>
</reference>
<dbReference type="PeptideAtlas" id="Q3TRV5"/>
<proteinExistence type="evidence at transcript level"/>
<gene>
    <name evidence="3" type="primary">Dhx29</name>
</gene>
<name>Q3TRV5_MOUSE</name>
<accession>Q3TRV5</accession>
<dbReference type="EMBL" id="AK162443">
    <property type="protein sequence ID" value="BAE36921.1"/>
    <property type="molecule type" value="mRNA"/>
</dbReference>
<reference evidence="2" key="2">
    <citation type="journal article" date="2000" name="Genome Res.">
        <title>Normalization and subtraction of cap-trapper-selected cDNAs to prepare full-length cDNA libraries for rapid discovery of new genes.</title>
        <authorList>
            <person name="Carninci P."/>
            <person name="Shibata Y."/>
            <person name="Hayatsu N."/>
            <person name="Sugahara Y."/>
            <person name="Shibata K."/>
            <person name="Itoh M."/>
            <person name="Konno H."/>
            <person name="Okazaki Y."/>
            <person name="Muramatsu M."/>
            <person name="Hayashizaki Y."/>
        </authorList>
    </citation>
    <scope>NUCLEOTIDE SEQUENCE</scope>
    <source>
        <strain evidence="2">C57BL/6J</strain>
        <tissue evidence="2">Embryonic body between diaphragm region and neck</tissue>
    </source>
</reference>
<protein>
    <submittedName>
        <fullName evidence="2">Uncharacterized protein</fullName>
    </submittedName>
</protein>
<organism evidence="2">
    <name type="scientific">Mus musculus</name>
    <name type="common">Mouse</name>
    <dbReference type="NCBI Taxonomy" id="10090"/>
    <lineage>
        <taxon>Eukaryota</taxon>
        <taxon>Metazoa</taxon>
        <taxon>Chordata</taxon>
        <taxon>Craniata</taxon>
        <taxon>Vertebrata</taxon>
        <taxon>Euteleostomi</taxon>
        <taxon>Mammalia</taxon>
        <taxon>Eutheria</taxon>
        <taxon>Euarchontoglires</taxon>
        <taxon>Glires</taxon>
        <taxon>Rodentia</taxon>
        <taxon>Myomorpha</taxon>
        <taxon>Muroidea</taxon>
        <taxon>Muridae</taxon>
        <taxon>Murinae</taxon>
        <taxon>Mus</taxon>
        <taxon>Mus</taxon>
    </lineage>
</organism>
<reference evidence="2" key="6">
    <citation type="submission" date="2004-04" db="EMBL/GenBank/DDBJ databases">
        <authorList>
            <person name="Arakawa T."/>
            <person name="Carninci P."/>
            <person name="Fukuda S."/>
            <person name="Hashizume W."/>
            <person name="Hayashida K."/>
            <person name="Hori F."/>
            <person name="Iida J."/>
            <person name="Imamura K."/>
            <person name="Imotani K."/>
            <person name="Itoh M."/>
            <person name="Kanagawa S."/>
            <person name="Kawai J."/>
            <person name="Kojima M."/>
            <person name="Konno H."/>
            <person name="Murata M."/>
            <person name="Nakamura M."/>
            <person name="Ninomiya N."/>
            <person name="Nishiyori H."/>
            <person name="Nomura K."/>
            <person name="Ohno M."/>
            <person name="Sakazume N."/>
            <person name="Sano H."/>
            <person name="Sasaki D."/>
            <person name="Shibata K."/>
            <person name="Shiraki T."/>
            <person name="Tagami M."/>
            <person name="Tagami Y."/>
            <person name="Waki K."/>
            <person name="Watahiki A."/>
            <person name="Muramatsu M."/>
            <person name="Hayashizaki Y."/>
        </authorList>
    </citation>
    <scope>NUCLEOTIDE SEQUENCE</scope>
    <source>
        <strain evidence="2">C57BL/6J</strain>
        <tissue evidence="2">Embryonic body between diaphragm region and neck</tissue>
    </source>
</reference>
<evidence type="ECO:0000313" key="3">
    <source>
        <dbReference type="MGI" id="MGI:2145374"/>
    </source>
</evidence>